<protein>
    <submittedName>
        <fullName evidence="4">Collagen alpha-1(XV) chain</fullName>
    </submittedName>
</protein>
<keyword evidence="4" id="KW-0176">Collagen</keyword>
<dbReference type="EMBL" id="JAIZAY010000023">
    <property type="protein sequence ID" value="KAJ8020045.1"/>
    <property type="molecule type" value="Genomic_DNA"/>
</dbReference>
<dbReference type="Pfam" id="PF01391">
    <property type="entry name" value="Collagen"/>
    <property type="match status" value="1"/>
</dbReference>
<feature type="compositionally biased region" description="Basic and acidic residues" evidence="2">
    <location>
        <begin position="562"/>
        <end position="582"/>
    </location>
</feature>
<dbReference type="GO" id="GO:0005581">
    <property type="term" value="C:collagen trimer"/>
    <property type="evidence" value="ECO:0007669"/>
    <property type="project" value="UniProtKB-KW"/>
</dbReference>
<feature type="region of interest" description="Disordered" evidence="2">
    <location>
        <begin position="323"/>
        <end position="582"/>
    </location>
</feature>
<dbReference type="InterPro" id="IPR048287">
    <property type="entry name" value="TSPN-like_N"/>
</dbReference>
<dbReference type="OrthoDB" id="10060752at2759"/>
<feature type="compositionally biased region" description="Polar residues" evidence="2">
    <location>
        <begin position="325"/>
        <end position="341"/>
    </location>
</feature>
<dbReference type="AlphaFoldDB" id="A0A9Q1BB01"/>
<sequence length="582" mass="62028">MDWREGSYSVDVLQTIGFPLAEGITFAKGIQGPAFEFQGQYIVGRMANTLFPESFSSYYPEFSIQVTLKPTTKNVGPVFAVTDYYQSVIIMGVNISEFDANHNKIALFLTDLNSHFYGFAVSTQEVAAFIVPSLKDKWTQFAFSVKHNVISFYYNCSGVFGTQVFYKHPSWSITIPNNGAILVGYLGYARQPDIRYQGIVQEILITSRASAAEEYCPSFEGSGQADASPIGLRDYADDEPQDGAFFGSGSGDYEITDFPVSPEESVTGGKPVFTDTVAGTTQVKPMTLPLGVTDQAAGVSPLQNTEGVNFSPPVDLFDPSRPVAGTTSMGMSKPLSTLSPETTSVVTPAMTTVSSPPTTSKLPLRPTPPPPPSSPMFMSSEITKPEVTTTPPLKTTTPKEVPTTEGAIHTPKDTTIAPEVSTVPPPEVTTPTAHPVTTKSATMAKRGTSDRPKSTMVFTPPDDRTTEPTVPVTPSVTSDEPEEHSAMFVSSGEVTFISSGEPDTMFPKVTPGIDMRPSSTRPPPLPPSPTPPYIDTTPEMVIGVPGEKGDPGEPGVPGESGVKGEKGEKGSPGDEGMKGMLG</sequence>
<feature type="compositionally biased region" description="Pro residues" evidence="2">
    <location>
        <begin position="365"/>
        <end position="374"/>
    </location>
</feature>
<evidence type="ECO:0000256" key="1">
    <source>
        <dbReference type="ARBA" id="ARBA00022737"/>
    </source>
</evidence>
<keyword evidence="5" id="KW-1185">Reference proteome</keyword>
<dbReference type="InterPro" id="IPR008160">
    <property type="entry name" value="Collagen"/>
</dbReference>
<feature type="compositionally biased region" description="Low complexity" evidence="2">
    <location>
        <begin position="429"/>
        <end position="438"/>
    </location>
</feature>
<dbReference type="InterPro" id="IPR013320">
    <property type="entry name" value="ConA-like_dom_sf"/>
</dbReference>
<evidence type="ECO:0000313" key="4">
    <source>
        <dbReference type="EMBL" id="KAJ8020045.1"/>
    </source>
</evidence>
<dbReference type="SMART" id="SM00210">
    <property type="entry name" value="TSPN"/>
    <property type="match status" value="1"/>
</dbReference>
<feature type="compositionally biased region" description="Pro residues" evidence="2">
    <location>
        <begin position="520"/>
        <end position="532"/>
    </location>
</feature>
<comment type="caution">
    <text evidence="4">The sequence shown here is derived from an EMBL/GenBank/DDBJ whole genome shotgun (WGS) entry which is preliminary data.</text>
</comment>
<feature type="compositionally biased region" description="Low complexity" evidence="2">
    <location>
        <begin position="375"/>
        <end position="405"/>
    </location>
</feature>
<dbReference type="SUPFAM" id="SSF49899">
    <property type="entry name" value="Concanavalin A-like lectins/glucanases"/>
    <property type="match status" value="1"/>
</dbReference>
<reference evidence="4" key="1">
    <citation type="submission" date="2021-10" db="EMBL/GenBank/DDBJ databases">
        <title>Tropical sea cucumber genome reveals ecological adaptation and Cuvierian tubules defense mechanism.</title>
        <authorList>
            <person name="Chen T."/>
        </authorList>
    </citation>
    <scope>NUCLEOTIDE SEQUENCE</scope>
    <source>
        <strain evidence="4">Nanhai2018</strain>
        <tissue evidence="4">Muscle</tissue>
    </source>
</reference>
<accession>A0A9Q1BB01</accession>
<dbReference type="Proteomes" id="UP001152320">
    <property type="component" value="Chromosome 23"/>
</dbReference>
<evidence type="ECO:0000259" key="3">
    <source>
        <dbReference type="SMART" id="SM00210"/>
    </source>
</evidence>
<evidence type="ECO:0000256" key="2">
    <source>
        <dbReference type="SAM" id="MobiDB-lite"/>
    </source>
</evidence>
<keyword evidence="1" id="KW-0677">Repeat</keyword>
<evidence type="ECO:0000313" key="5">
    <source>
        <dbReference type="Proteomes" id="UP001152320"/>
    </source>
</evidence>
<organism evidence="4 5">
    <name type="scientific">Holothuria leucospilota</name>
    <name type="common">Black long sea cucumber</name>
    <name type="synonym">Mertensiothuria leucospilota</name>
    <dbReference type="NCBI Taxonomy" id="206669"/>
    <lineage>
        <taxon>Eukaryota</taxon>
        <taxon>Metazoa</taxon>
        <taxon>Echinodermata</taxon>
        <taxon>Eleutherozoa</taxon>
        <taxon>Echinozoa</taxon>
        <taxon>Holothuroidea</taxon>
        <taxon>Aspidochirotacea</taxon>
        <taxon>Aspidochirotida</taxon>
        <taxon>Holothuriidae</taxon>
        <taxon>Holothuria</taxon>
    </lineage>
</organism>
<name>A0A9Q1BB01_HOLLE</name>
<gene>
    <name evidence="4" type="ORF">HOLleu_41881</name>
</gene>
<proteinExistence type="predicted"/>
<feature type="domain" description="Thrombospondin-like N-terminal" evidence="3">
    <location>
        <begin position="9"/>
        <end position="209"/>
    </location>
</feature>
<dbReference type="Gene3D" id="2.60.120.200">
    <property type="match status" value="1"/>
</dbReference>
<feature type="compositionally biased region" description="Low complexity" evidence="2">
    <location>
        <begin position="467"/>
        <end position="478"/>
    </location>
</feature>
<feature type="compositionally biased region" description="Low complexity" evidence="2">
    <location>
        <begin position="342"/>
        <end position="364"/>
    </location>
</feature>